<gene>
    <name evidence="1" type="ORF">S01H1_28860</name>
</gene>
<organism evidence="1">
    <name type="scientific">marine sediment metagenome</name>
    <dbReference type="NCBI Taxonomy" id="412755"/>
    <lineage>
        <taxon>unclassified sequences</taxon>
        <taxon>metagenomes</taxon>
        <taxon>ecological metagenomes</taxon>
    </lineage>
</organism>
<accession>X0TEM5</accession>
<comment type="caution">
    <text evidence="1">The sequence shown here is derived from an EMBL/GenBank/DDBJ whole genome shotgun (WGS) entry which is preliminary data.</text>
</comment>
<dbReference type="AlphaFoldDB" id="X0TEM5"/>
<evidence type="ECO:0000313" key="1">
    <source>
        <dbReference type="EMBL" id="GAF86627.1"/>
    </source>
</evidence>
<reference evidence="1" key="1">
    <citation type="journal article" date="2014" name="Front. Microbiol.">
        <title>High frequency of phylogenetically diverse reductive dehalogenase-homologous genes in deep subseafloor sedimentary metagenomes.</title>
        <authorList>
            <person name="Kawai M."/>
            <person name="Futagami T."/>
            <person name="Toyoda A."/>
            <person name="Takaki Y."/>
            <person name="Nishi S."/>
            <person name="Hori S."/>
            <person name="Arai W."/>
            <person name="Tsubouchi T."/>
            <person name="Morono Y."/>
            <person name="Uchiyama I."/>
            <person name="Ito T."/>
            <person name="Fujiyama A."/>
            <person name="Inagaki F."/>
            <person name="Takami H."/>
        </authorList>
    </citation>
    <scope>NUCLEOTIDE SEQUENCE</scope>
    <source>
        <strain evidence="1">Expedition CK06-06</strain>
    </source>
</reference>
<proteinExistence type="predicted"/>
<protein>
    <recommendedName>
        <fullName evidence="2">Bro-N domain-containing protein</fullName>
    </recommendedName>
</protein>
<dbReference type="EMBL" id="BARS01017665">
    <property type="protein sequence ID" value="GAF86627.1"/>
    <property type="molecule type" value="Genomic_DNA"/>
</dbReference>
<evidence type="ECO:0008006" key="2">
    <source>
        <dbReference type="Google" id="ProtNLM"/>
    </source>
</evidence>
<sequence>KLSQRLREEGSELVTYCHQLKILAEDGKLRETDCANKETIFRIIQSIPSKKAEPFKLWLAKVGSERVDEIENPELAQERMKELYEKKGYSKSWIDKRIRGIAVRQDLTDKWKKRGVEEKSDFAILTAEISKASFGMTPNEYKKFKGLKTENLRDHMTDLELIFGMLGEASTSEIERTQNPEEFEEHVEVSRKGGEIAKNAREELETETEENVVSDENYLYAEEREIRERKKKKKKLIEVEVGG</sequence>
<feature type="non-terminal residue" evidence="1">
    <location>
        <position position="1"/>
    </location>
</feature>
<name>X0TEM5_9ZZZZ</name>